<comment type="similarity">
    <text evidence="1">Belongs to the leucine-binding protein family.</text>
</comment>
<dbReference type="Pfam" id="PF13458">
    <property type="entry name" value="Peripla_BP_6"/>
    <property type="match status" value="1"/>
</dbReference>
<keyword evidence="2 3" id="KW-0732">Signal</keyword>
<dbReference type="InterPro" id="IPR028081">
    <property type="entry name" value="Leu-bd"/>
</dbReference>
<evidence type="ECO:0000313" key="5">
    <source>
        <dbReference type="EMBL" id="SEP05701.1"/>
    </source>
</evidence>
<dbReference type="InterPro" id="IPR051010">
    <property type="entry name" value="BCAA_transport"/>
</dbReference>
<dbReference type="AlphaFoldDB" id="A0A1H8URB3"/>
<dbReference type="PANTHER" id="PTHR30483">
    <property type="entry name" value="LEUCINE-SPECIFIC-BINDING PROTEIN"/>
    <property type="match status" value="1"/>
</dbReference>
<accession>A0A1H8URB3</accession>
<reference evidence="6" key="1">
    <citation type="submission" date="2016-10" db="EMBL/GenBank/DDBJ databases">
        <authorList>
            <person name="Varghese N."/>
            <person name="Submissions S."/>
        </authorList>
    </citation>
    <scope>NUCLEOTIDE SEQUENCE [LARGE SCALE GENOMIC DNA]</scope>
    <source>
        <strain evidence="6">DSM 45413</strain>
    </source>
</reference>
<dbReference type="EMBL" id="FOEE01000009">
    <property type="protein sequence ID" value="SEP05701.1"/>
    <property type="molecule type" value="Genomic_DNA"/>
</dbReference>
<proteinExistence type="inferred from homology"/>
<name>A0A1H8URB3_9ACTN</name>
<evidence type="ECO:0000256" key="1">
    <source>
        <dbReference type="ARBA" id="ARBA00010062"/>
    </source>
</evidence>
<dbReference type="Proteomes" id="UP000198960">
    <property type="component" value="Unassembled WGS sequence"/>
</dbReference>
<dbReference type="PROSITE" id="PS51257">
    <property type="entry name" value="PROKAR_LIPOPROTEIN"/>
    <property type="match status" value="1"/>
</dbReference>
<sequence length="412" mass="42010">MRTRTRTAVGATCALLLALTACGSDDEEGGGGGTTAGGEGGGGTVKIGVVTPLSGPAAATYGDAAGNGVEARLAAYEEEGGECSDIDFEVVEADDASNPAGSLAAAQRLVQQEEVYAILSSSQAFYGATAFMLTQPGVPVLGDGTDPSPEWRATGNNLFLSQPVPDITTAYPMVGDFLAAVGGTTMAGVAFSVPASQQALQAAADSAEAAGLDIGYLNDNVQFGSTDVGPIVLGIRDTGADALYLPITFDTALAVVEGLRQNDIEVAGVLAATGYGADLLENPVAVEAAQGVSFSIAYAPVSLGTEATERLRNAVIDQGVESGIPGYAMSSGWFNADLFLHGLELAGCDATQQEFIDELNQDDTWDASGLYGEPIDFTVEDQPQLCQYFVTLEGEEFVAVEGASPACGAPLD</sequence>
<gene>
    <name evidence="5" type="ORF">SAMN05660991_03032</name>
</gene>
<dbReference type="PANTHER" id="PTHR30483:SF6">
    <property type="entry name" value="PERIPLASMIC BINDING PROTEIN OF ABC TRANSPORTER FOR NATURAL AMINO ACIDS"/>
    <property type="match status" value="1"/>
</dbReference>
<keyword evidence="6" id="KW-1185">Reference proteome</keyword>
<dbReference type="STRING" id="673521.SAMN05660991_03032"/>
<dbReference type="OrthoDB" id="3204832at2"/>
<feature type="signal peptide" evidence="3">
    <location>
        <begin position="1"/>
        <end position="23"/>
    </location>
</feature>
<evidence type="ECO:0000313" key="6">
    <source>
        <dbReference type="Proteomes" id="UP000198960"/>
    </source>
</evidence>
<evidence type="ECO:0000256" key="3">
    <source>
        <dbReference type="SAM" id="SignalP"/>
    </source>
</evidence>
<dbReference type="Gene3D" id="3.40.50.2300">
    <property type="match status" value="2"/>
</dbReference>
<evidence type="ECO:0000256" key="2">
    <source>
        <dbReference type="ARBA" id="ARBA00022729"/>
    </source>
</evidence>
<dbReference type="InterPro" id="IPR028082">
    <property type="entry name" value="Peripla_BP_I"/>
</dbReference>
<evidence type="ECO:0000259" key="4">
    <source>
        <dbReference type="Pfam" id="PF13458"/>
    </source>
</evidence>
<dbReference type="RefSeq" id="WP_091945017.1">
    <property type="nucleotide sequence ID" value="NZ_FOEE01000009.1"/>
</dbReference>
<feature type="domain" description="Leucine-binding protein" evidence="4">
    <location>
        <begin position="44"/>
        <end position="393"/>
    </location>
</feature>
<dbReference type="SUPFAM" id="SSF53822">
    <property type="entry name" value="Periplasmic binding protein-like I"/>
    <property type="match status" value="1"/>
</dbReference>
<feature type="chain" id="PRO_5011468841" evidence="3">
    <location>
        <begin position="24"/>
        <end position="412"/>
    </location>
</feature>
<organism evidence="5 6">
    <name type="scientific">Trujillonella endophytica</name>
    <dbReference type="NCBI Taxonomy" id="673521"/>
    <lineage>
        <taxon>Bacteria</taxon>
        <taxon>Bacillati</taxon>
        <taxon>Actinomycetota</taxon>
        <taxon>Actinomycetes</taxon>
        <taxon>Geodermatophilales</taxon>
        <taxon>Geodermatophilaceae</taxon>
        <taxon>Trujillonella</taxon>
    </lineage>
</organism>
<protein>
    <submittedName>
        <fullName evidence="5">Amino acid/amide ABC transporter substrate-binding protein, HAAT family (TC 3.A.1.4.-)</fullName>
    </submittedName>
</protein>